<gene>
    <name evidence="1" type="ORF">GALMADRAFT_136300</name>
</gene>
<organism evidence="1 2">
    <name type="scientific">Galerina marginata (strain CBS 339.88)</name>
    <dbReference type="NCBI Taxonomy" id="685588"/>
    <lineage>
        <taxon>Eukaryota</taxon>
        <taxon>Fungi</taxon>
        <taxon>Dikarya</taxon>
        <taxon>Basidiomycota</taxon>
        <taxon>Agaricomycotina</taxon>
        <taxon>Agaricomycetes</taxon>
        <taxon>Agaricomycetidae</taxon>
        <taxon>Agaricales</taxon>
        <taxon>Agaricineae</taxon>
        <taxon>Strophariaceae</taxon>
        <taxon>Galerina</taxon>
    </lineage>
</organism>
<proteinExistence type="predicted"/>
<keyword evidence="2" id="KW-1185">Reference proteome</keyword>
<accession>A0A067TDN3</accession>
<dbReference type="EMBL" id="KL142371">
    <property type="protein sequence ID" value="KDR81281.1"/>
    <property type="molecule type" value="Genomic_DNA"/>
</dbReference>
<evidence type="ECO:0000313" key="2">
    <source>
        <dbReference type="Proteomes" id="UP000027222"/>
    </source>
</evidence>
<dbReference type="HOGENOM" id="CLU_1482085_0_0_1"/>
<dbReference type="Proteomes" id="UP000027222">
    <property type="component" value="Unassembled WGS sequence"/>
</dbReference>
<name>A0A067TDN3_GALM3</name>
<dbReference type="AlphaFoldDB" id="A0A067TDN3"/>
<protein>
    <submittedName>
        <fullName evidence="1">Uncharacterized protein</fullName>
    </submittedName>
</protein>
<reference evidence="2" key="1">
    <citation type="journal article" date="2014" name="Proc. Natl. Acad. Sci. U.S.A.">
        <title>Extensive sampling of basidiomycete genomes demonstrates inadequacy of the white-rot/brown-rot paradigm for wood decay fungi.</title>
        <authorList>
            <person name="Riley R."/>
            <person name="Salamov A.A."/>
            <person name="Brown D.W."/>
            <person name="Nagy L.G."/>
            <person name="Floudas D."/>
            <person name="Held B.W."/>
            <person name="Levasseur A."/>
            <person name="Lombard V."/>
            <person name="Morin E."/>
            <person name="Otillar R."/>
            <person name="Lindquist E.A."/>
            <person name="Sun H."/>
            <person name="LaButti K.M."/>
            <person name="Schmutz J."/>
            <person name="Jabbour D."/>
            <person name="Luo H."/>
            <person name="Baker S.E."/>
            <person name="Pisabarro A.G."/>
            <person name="Walton J.D."/>
            <person name="Blanchette R.A."/>
            <person name="Henrissat B."/>
            <person name="Martin F."/>
            <person name="Cullen D."/>
            <person name="Hibbett D.S."/>
            <person name="Grigoriev I.V."/>
        </authorList>
    </citation>
    <scope>NUCLEOTIDE SEQUENCE [LARGE SCALE GENOMIC DNA]</scope>
    <source>
        <strain evidence="2">CBS 339.88</strain>
    </source>
</reference>
<dbReference type="OrthoDB" id="3062438at2759"/>
<evidence type="ECO:0000313" key="1">
    <source>
        <dbReference type="EMBL" id="KDR81281.1"/>
    </source>
</evidence>
<sequence>MNPQTFSNTPSTDITWFLEHPASFSNYIVKEEVTSTNDTRLFSQAALTSSAVRRQCLIFSTGGSMDYIYFAPINNDPHMLDVSRVFPNGAVSVRIACFPGTSLKLDSDWRIIVSKGLPNAPLNLALKSLFNKDWYGNLVITKYDDSGNLEDLHPKDKDAAVPILKMWLDNFDNVRSSIQQRF</sequence>